<dbReference type="EMBL" id="NXGM01000003">
    <property type="protein sequence ID" value="PIM95645.1"/>
    <property type="molecule type" value="Genomic_DNA"/>
</dbReference>
<dbReference type="InterPro" id="IPR043141">
    <property type="entry name" value="Ribosomal_uL10-like_sf"/>
</dbReference>
<evidence type="ECO:0000256" key="1">
    <source>
        <dbReference type="ARBA" id="ARBA00008889"/>
    </source>
</evidence>
<evidence type="ECO:0000313" key="4">
    <source>
        <dbReference type="Proteomes" id="UP000228684"/>
    </source>
</evidence>
<protein>
    <submittedName>
        <fullName evidence="2">50S ribosomal protein L10</fullName>
    </submittedName>
</protein>
<reference evidence="2 4" key="1">
    <citation type="submission" date="2017-09" db="EMBL/GenBank/DDBJ databases">
        <authorList>
            <person name="Campbell M.A."/>
            <person name="Lukasik P."/>
            <person name="Simon C."/>
            <person name="McCutcheon J.P."/>
        </authorList>
    </citation>
    <scope>NUCLEOTIDE SEQUENCE [LARGE SCALE GENOMIC DNA]</scope>
    <source>
        <strain evidence="2 4">MAGNEO</strain>
    </source>
</reference>
<accession>A0ABX4MFR1</accession>
<evidence type="ECO:0000313" key="2">
    <source>
        <dbReference type="EMBL" id="PIM95502.1"/>
    </source>
</evidence>
<evidence type="ECO:0000313" key="3">
    <source>
        <dbReference type="EMBL" id="PIM95645.1"/>
    </source>
</evidence>
<organism evidence="2 4">
    <name type="scientific">Candidatus Hodgkinia cicadicola</name>
    <dbReference type="NCBI Taxonomy" id="573658"/>
    <lineage>
        <taxon>Bacteria</taxon>
        <taxon>Pseudomonadati</taxon>
        <taxon>Pseudomonadota</taxon>
        <taxon>Alphaproteobacteria</taxon>
        <taxon>Hyphomicrobiales</taxon>
        <taxon>Candidatus Hodgkinia</taxon>
    </lineage>
</organism>
<dbReference type="SUPFAM" id="SSF160369">
    <property type="entry name" value="Ribosomal protein L10-like"/>
    <property type="match status" value="1"/>
</dbReference>
<keyword evidence="2" id="KW-0689">Ribosomal protein</keyword>
<sequence>MVLVTNINKFDFEYSVLMNFKSFVVITSDNIDHNSFYQFKRQLYPFNSLLIKIKNSHSKILFNKVINNIGDLSLPNIINENCMFIVFDELTFELWHVINNFIKLQHLSLLLFVSRKVVMNKQNLSILTDYSNNKVLREYFIQQLKQVFVRFTSDLKHGPLSLCNAFKLGINYE</sequence>
<dbReference type="GO" id="GO:0005840">
    <property type="term" value="C:ribosome"/>
    <property type="evidence" value="ECO:0007669"/>
    <property type="project" value="UniProtKB-KW"/>
</dbReference>
<keyword evidence="4" id="KW-1185">Reference proteome</keyword>
<name>A0ABX4MFR1_9HYPH</name>
<comment type="similarity">
    <text evidence="1">Belongs to the universal ribosomal protein uL10 family.</text>
</comment>
<dbReference type="Proteomes" id="UP000228684">
    <property type="component" value="Unassembled WGS sequence"/>
</dbReference>
<gene>
    <name evidence="2" type="primary">rplJ</name>
    <name evidence="2" type="ORF">magneo_112</name>
    <name evidence="3" type="ORF">magneo_38</name>
</gene>
<dbReference type="EMBL" id="NXGM01000023">
    <property type="protein sequence ID" value="PIM95502.1"/>
    <property type="molecule type" value="Genomic_DNA"/>
</dbReference>
<comment type="caution">
    <text evidence="2">The sequence shown here is derived from an EMBL/GenBank/DDBJ whole genome shotgun (WGS) entry which is preliminary data.</text>
</comment>
<proteinExistence type="inferred from homology"/>
<keyword evidence="2" id="KW-0687">Ribonucleoprotein</keyword>